<proteinExistence type="predicted"/>
<dbReference type="GO" id="GO:0016491">
    <property type="term" value="F:oxidoreductase activity"/>
    <property type="evidence" value="ECO:0007669"/>
    <property type="project" value="UniProtKB-KW"/>
</dbReference>
<dbReference type="Gene3D" id="3.50.50.60">
    <property type="entry name" value="FAD/NAD(P)-binding domain"/>
    <property type="match status" value="1"/>
</dbReference>
<dbReference type="Proteomes" id="UP000566819">
    <property type="component" value="Unassembled WGS sequence"/>
</dbReference>
<dbReference type="Pfam" id="PF01494">
    <property type="entry name" value="FAD_binding_3"/>
    <property type="match status" value="1"/>
</dbReference>
<keyword evidence="1" id="KW-0285">Flavoprotein</keyword>
<dbReference type="InterPro" id="IPR051104">
    <property type="entry name" value="FAD_monoxygenase"/>
</dbReference>
<organism evidence="5 6">
    <name type="scientific">Cudoniella acicularis</name>
    <dbReference type="NCBI Taxonomy" id="354080"/>
    <lineage>
        <taxon>Eukaryota</taxon>
        <taxon>Fungi</taxon>
        <taxon>Dikarya</taxon>
        <taxon>Ascomycota</taxon>
        <taxon>Pezizomycotina</taxon>
        <taxon>Leotiomycetes</taxon>
        <taxon>Helotiales</taxon>
        <taxon>Tricladiaceae</taxon>
        <taxon>Cudoniella</taxon>
    </lineage>
</organism>
<evidence type="ECO:0000259" key="4">
    <source>
        <dbReference type="Pfam" id="PF01494"/>
    </source>
</evidence>
<reference evidence="5 6" key="1">
    <citation type="submission" date="2020-03" db="EMBL/GenBank/DDBJ databases">
        <title>Draft Genome Sequence of Cudoniella acicularis.</title>
        <authorList>
            <person name="Buettner E."/>
            <person name="Kellner H."/>
        </authorList>
    </citation>
    <scope>NUCLEOTIDE SEQUENCE [LARGE SCALE GENOMIC DNA]</scope>
    <source>
        <strain evidence="5 6">DSM 108380</strain>
    </source>
</reference>
<dbReference type="InterPro" id="IPR002938">
    <property type="entry name" value="FAD-bd"/>
</dbReference>
<dbReference type="PANTHER" id="PTHR46720:SF3">
    <property type="entry name" value="FAD-BINDING DOMAIN-CONTAINING PROTEIN-RELATED"/>
    <property type="match status" value="1"/>
</dbReference>
<sequence length="408" mass="44686">MATQDDTKQLRLAIIGGGLAGATLMNALTKYSHLDVRIYESAPEFSERGAAVGLATNAQRALEEISPEMGEALDKAGAGSGPDAGTIIFDLASENQGRVVHRAAFLNELLKPIPSSKMFTSKKLTKISTTSPDGEIILSFLDGTEEFVDAVIGADGIHGTVRECVLGAGHPALNPTFAGFWDCRALVPIARAREVLGDEYFKEARQYAWSGDGGFFMHDVLDNGETVQCVASVMTSSWDPSEWKRDLDREMLEEAFKSWSNGPIASGMINLLLENKELKAFPQWHFKENTPTYTKNRICIIGDAAHAMTPWQGSGAGQAIEDAMILQTLLQEVKNPQQIGAAFQAYDRVRRPRAQRIVESSQGTGRIICGREEGVRLDVEKLRGVLGSRWRFIYEIDLKKCKEEASGS</sequence>
<evidence type="ECO:0000313" key="6">
    <source>
        <dbReference type="Proteomes" id="UP000566819"/>
    </source>
</evidence>
<dbReference type="AlphaFoldDB" id="A0A8H4RAD2"/>
<gene>
    <name evidence="5" type="ORF">G7Y89_g13187</name>
</gene>
<evidence type="ECO:0000256" key="1">
    <source>
        <dbReference type="ARBA" id="ARBA00022630"/>
    </source>
</evidence>
<evidence type="ECO:0000313" key="5">
    <source>
        <dbReference type="EMBL" id="KAF4624981.1"/>
    </source>
</evidence>
<dbReference type="EMBL" id="JAAMPI010001499">
    <property type="protein sequence ID" value="KAF4624981.1"/>
    <property type="molecule type" value="Genomic_DNA"/>
</dbReference>
<name>A0A8H4RAD2_9HELO</name>
<comment type="caution">
    <text evidence="5">The sequence shown here is derived from an EMBL/GenBank/DDBJ whole genome shotgun (WGS) entry which is preliminary data.</text>
</comment>
<keyword evidence="2" id="KW-0274">FAD</keyword>
<evidence type="ECO:0000256" key="2">
    <source>
        <dbReference type="ARBA" id="ARBA00022827"/>
    </source>
</evidence>
<dbReference type="GO" id="GO:0071949">
    <property type="term" value="F:FAD binding"/>
    <property type="evidence" value="ECO:0007669"/>
    <property type="project" value="InterPro"/>
</dbReference>
<dbReference type="GO" id="GO:0044550">
    <property type="term" value="P:secondary metabolite biosynthetic process"/>
    <property type="evidence" value="ECO:0007669"/>
    <property type="project" value="TreeGrafter"/>
</dbReference>
<accession>A0A8H4RAD2</accession>
<dbReference type="SUPFAM" id="SSF51905">
    <property type="entry name" value="FAD/NAD(P)-binding domain"/>
    <property type="match status" value="1"/>
</dbReference>
<dbReference type="InterPro" id="IPR036188">
    <property type="entry name" value="FAD/NAD-bd_sf"/>
</dbReference>
<protein>
    <recommendedName>
        <fullName evidence="4">FAD-binding domain-containing protein</fullName>
    </recommendedName>
</protein>
<dbReference type="PANTHER" id="PTHR46720">
    <property type="entry name" value="HYDROXYLASE, PUTATIVE (AFU_ORTHOLOGUE AFUA_3G01460)-RELATED"/>
    <property type="match status" value="1"/>
</dbReference>
<keyword evidence="3" id="KW-0560">Oxidoreductase</keyword>
<evidence type="ECO:0000256" key="3">
    <source>
        <dbReference type="ARBA" id="ARBA00023002"/>
    </source>
</evidence>
<feature type="domain" description="FAD-binding" evidence="4">
    <location>
        <begin position="150"/>
        <end position="360"/>
    </location>
</feature>
<dbReference type="PRINTS" id="PR00420">
    <property type="entry name" value="RNGMNOXGNASE"/>
</dbReference>
<keyword evidence="6" id="KW-1185">Reference proteome</keyword>
<dbReference type="OrthoDB" id="417877at2759"/>